<evidence type="ECO:0000313" key="2">
    <source>
        <dbReference type="EMBL" id="KAF1997411.1"/>
    </source>
</evidence>
<protein>
    <submittedName>
        <fullName evidence="2">Uncharacterized protein</fullName>
    </submittedName>
</protein>
<dbReference type="Proteomes" id="UP000799779">
    <property type="component" value="Unassembled WGS sequence"/>
</dbReference>
<dbReference type="EMBL" id="ML977614">
    <property type="protein sequence ID" value="KAF1997411.1"/>
    <property type="molecule type" value="Genomic_DNA"/>
</dbReference>
<evidence type="ECO:0000313" key="3">
    <source>
        <dbReference type="Proteomes" id="UP000799779"/>
    </source>
</evidence>
<accession>A0A6A5WB83</accession>
<evidence type="ECO:0000256" key="1">
    <source>
        <dbReference type="SAM" id="MobiDB-lite"/>
    </source>
</evidence>
<dbReference type="AlphaFoldDB" id="A0A6A5WB83"/>
<proteinExistence type="predicted"/>
<sequence>MALRNTSHLRLLRQLAPVILQLDFACQERSFEQFEDGAGSSIANGRTYRYVNVDATVSEIGLTCCSECHSTRCPQCRSMIIFKVLRESIKTSSADILSLRPKLIDGPLMRRQMIRRHRRRMQRCSSALRNGSRPCEENPAAPPESTRRNTDNAPTTPAIRMLRLVSGIPAFTSRTPKYLQAHG</sequence>
<feature type="region of interest" description="Disordered" evidence="1">
    <location>
        <begin position="125"/>
        <end position="157"/>
    </location>
</feature>
<reference evidence="2" key="1">
    <citation type="journal article" date="2020" name="Stud. Mycol.">
        <title>101 Dothideomycetes genomes: a test case for predicting lifestyles and emergence of pathogens.</title>
        <authorList>
            <person name="Haridas S."/>
            <person name="Albert R."/>
            <person name="Binder M."/>
            <person name="Bloem J."/>
            <person name="Labutti K."/>
            <person name="Salamov A."/>
            <person name="Andreopoulos B."/>
            <person name="Baker S."/>
            <person name="Barry K."/>
            <person name="Bills G."/>
            <person name="Bluhm B."/>
            <person name="Cannon C."/>
            <person name="Castanera R."/>
            <person name="Culley D."/>
            <person name="Daum C."/>
            <person name="Ezra D."/>
            <person name="Gonzalez J."/>
            <person name="Henrissat B."/>
            <person name="Kuo A."/>
            <person name="Liang C."/>
            <person name="Lipzen A."/>
            <person name="Lutzoni F."/>
            <person name="Magnuson J."/>
            <person name="Mondo S."/>
            <person name="Nolan M."/>
            <person name="Ohm R."/>
            <person name="Pangilinan J."/>
            <person name="Park H.-J."/>
            <person name="Ramirez L."/>
            <person name="Alfaro M."/>
            <person name="Sun H."/>
            <person name="Tritt A."/>
            <person name="Yoshinaga Y."/>
            <person name="Zwiers L.-H."/>
            <person name="Turgeon B."/>
            <person name="Goodwin S."/>
            <person name="Spatafora J."/>
            <person name="Crous P."/>
            <person name="Grigoriev I."/>
        </authorList>
    </citation>
    <scope>NUCLEOTIDE SEQUENCE</scope>
    <source>
        <strain evidence="2">CBS 123094</strain>
    </source>
</reference>
<organism evidence="2 3">
    <name type="scientific">Amniculicola lignicola CBS 123094</name>
    <dbReference type="NCBI Taxonomy" id="1392246"/>
    <lineage>
        <taxon>Eukaryota</taxon>
        <taxon>Fungi</taxon>
        <taxon>Dikarya</taxon>
        <taxon>Ascomycota</taxon>
        <taxon>Pezizomycotina</taxon>
        <taxon>Dothideomycetes</taxon>
        <taxon>Pleosporomycetidae</taxon>
        <taxon>Pleosporales</taxon>
        <taxon>Amniculicolaceae</taxon>
        <taxon>Amniculicola</taxon>
    </lineage>
</organism>
<keyword evidence="3" id="KW-1185">Reference proteome</keyword>
<name>A0A6A5WB83_9PLEO</name>
<gene>
    <name evidence="2" type="ORF">P154DRAFT_537231</name>
</gene>